<dbReference type="Gene3D" id="1.10.10.60">
    <property type="entry name" value="Homeodomain-like"/>
    <property type="match status" value="1"/>
</dbReference>
<accession>A0A939PIF1</accession>
<reference evidence="5" key="1">
    <citation type="submission" date="2021-03" db="EMBL/GenBank/DDBJ databases">
        <authorList>
            <person name="Kanchanasin P."/>
            <person name="Saeng-In P."/>
            <person name="Phongsopitanun W."/>
            <person name="Yuki M."/>
            <person name="Kudo T."/>
            <person name="Ohkuma M."/>
            <person name="Tanasupawat S."/>
        </authorList>
    </citation>
    <scope>NUCLEOTIDE SEQUENCE</scope>
    <source>
        <strain evidence="5">GKU 128</strain>
    </source>
</reference>
<dbReference type="GO" id="GO:0043565">
    <property type="term" value="F:sequence-specific DNA binding"/>
    <property type="evidence" value="ECO:0007669"/>
    <property type="project" value="InterPro"/>
</dbReference>
<evidence type="ECO:0000259" key="4">
    <source>
        <dbReference type="PROSITE" id="PS01124"/>
    </source>
</evidence>
<sequence length="262" mass="27866">MVSGTFDRVDDLLRGIRANGARVCRVDPGPPGSWGGAAPLTVYAVLDGTARLTPDGEAPITLKAGEVAVVRHPHTMAHEAPAVLFAGAYRISADVGRRLLDSLPRHLVVPAAPPALLAGEDLDDALVRDRLLDLLLVRALRTWDQPARDAARDDPVVGPVLEAVHAEPSRPWTSASLAAEASVSRATLYRRFKAVVGEAPLSYLAGRRMALAAELLRDPGATVDSVARKVGYTNAFAFSTAFRRAHGRPPSAWRAEAGLRAT</sequence>
<comment type="caution">
    <text evidence="5">The sequence shown here is derived from an EMBL/GenBank/DDBJ whole genome shotgun (WGS) entry which is preliminary data.</text>
</comment>
<name>A0A939PIF1_9ACTN</name>
<dbReference type="InterPro" id="IPR018062">
    <property type="entry name" value="HTH_AraC-typ_CS"/>
</dbReference>
<dbReference type="PROSITE" id="PS01124">
    <property type="entry name" value="HTH_ARAC_FAMILY_2"/>
    <property type="match status" value="1"/>
</dbReference>
<dbReference type="Pfam" id="PF12833">
    <property type="entry name" value="HTH_18"/>
    <property type="match status" value="1"/>
</dbReference>
<dbReference type="SUPFAM" id="SSF46689">
    <property type="entry name" value="Homeodomain-like"/>
    <property type="match status" value="2"/>
</dbReference>
<dbReference type="GO" id="GO:0003700">
    <property type="term" value="F:DNA-binding transcription factor activity"/>
    <property type="evidence" value="ECO:0007669"/>
    <property type="project" value="InterPro"/>
</dbReference>
<dbReference type="InterPro" id="IPR018060">
    <property type="entry name" value="HTH_AraC"/>
</dbReference>
<dbReference type="InterPro" id="IPR050204">
    <property type="entry name" value="AraC_XylS_family_regulators"/>
</dbReference>
<dbReference type="PANTHER" id="PTHR46796">
    <property type="entry name" value="HTH-TYPE TRANSCRIPTIONAL ACTIVATOR RHAS-RELATED"/>
    <property type="match status" value="1"/>
</dbReference>
<dbReference type="InterPro" id="IPR032783">
    <property type="entry name" value="AraC_lig"/>
</dbReference>
<keyword evidence="2" id="KW-0238">DNA-binding</keyword>
<dbReference type="SMART" id="SM00342">
    <property type="entry name" value="HTH_ARAC"/>
    <property type="match status" value="1"/>
</dbReference>
<dbReference type="PANTHER" id="PTHR46796:SF13">
    <property type="entry name" value="HTH-TYPE TRANSCRIPTIONAL ACTIVATOR RHAS"/>
    <property type="match status" value="1"/>
</dbReference>
<evidence type="ECO:0000256" key="3">
    <source>
        <dbReference type="ARBA" id="ARBA00023163"/>
    </source>
</evidence>
<keyword evidence="6" id="KW-1185">Reference proteome</keyword>
<evidence type="ECO:0000256" key="1">
    <source>
        <dbReference type="ARBA" id="ARBA00023015"/>
    </source>
</evidence>
<protein>
    <submittedName>
        <fullName evidence="5">Helix-turn-helix transcriptional regulator</fullName>
    </submittedName>
</protein>
<feature type="domain" description="HTH araC/xylS-type" evidence="4">
    <location>
        <begin position="158"/>
        <end position="256"/>
    </location>
</feature>
<evidence type="ECO:0000313" key="5">
    <source>
        <dbReference type="EMBL" id="MBO2453020.1"/>
    </source>
</evidence>
<dbReference type="EMBL" id="JAGEOJ010000018">
    <property type="protein sequence ID" value="MBO2453020.1"/>
    <property type="molecule type" value="Genomic_DNA"/>
</dbReference>
<proteinExistence type="predicted"/>
<keyword evidence="1" id="KW-0805">Transcription regulation</keyword>
<dbReference type="AlphaFoldDB" id="A0A939PIF1"/>
<evidence type="ECO:0000313" key="6">
    <source>
        <dbReference type="Proteomes" id="UP000669179"/>
    </source>
</evidence>
<dbReference type="PROSITE" id="PS00041">
    <property type="entry name" value="HTH_ARAC_FAMILY_1"/>
    <property type="match status" value="1"/>
</dbReference>
<dbReference type="Pfam" id="PF12852">
    <property type="entry name" value="Cupin_6"/>
    <property type="match status" value="1"/>
</dbReference>
<organism evidence="5 6">
    <name type="scientific">Actinomadura barringtoniae</name>
    <dbReference type="NCBI Taxonomy" id="1427535"/>
    <lineage>
        <taxon>Bacteria</taxon>
        <taxon>Bacillati</taxon>
        <taxon>Actinomycetota</taxon>
        <taxon>Actinomycetes</taxon>
        <taxon>Streptosporangiales</taxon>
        <taxon>Thermomonosporaceae</taxon>
        <taxon>Actinomadura</taxon>
    </lineage>
</organism>
<evidence type="ECO:0000256" key="2">
    <source>
        <dbReference type="ARBA" id="ARBA00023125"/>
    </source>
</evidence>
<keyword evidence="3" id="KW-0804">Transcription</keyword>
<dbReference type="InterPro" id="IPR009057">
    <property type="entry name" value="Homeodomain-like_sf"/>
</dbReference>
<dbReference type="Proteomes" id="UP000669179">
    <property type="component" value="Unassembled WGS sequence"/>
</dbReference>
<gene>
    <name evidence="5" type="ORF">J4573_38420</name>
</gene>